<dbReference type="Pfam" id="PF00326">
    <property type="entry name" value="Peptidase_S9"/>
    <property type="match status" value="1"/>
</dbReference>
<keyword evidence="5" id="KW-1185">Reference proteome</keyword>
<dbReference type="RefSeq" id="XP_060345039.1">
    <property type="nucleotide sequence ID" value="XM_060496254.1"/>
</dbReference>
<dbReference type="Gene3D" id="3.40.50.1820">
    <property type="entry name" value="alpha/beta hydrolase"/>
    <property type="match status" value="1"/>
</dbReference>
<accession>A0ABQ9S8Q8</accession>
<dbReference type="PANTHER" id="PTHR48081:SF3">
    <property type="entry name" value="ALPHA_BETA HYDROLASE FOLD-3 DOMAIN-CONTAINING PROTEIN"/>
    <property type="match status" value="1"/>
</dbReference>
<reference evidence="4 5" key="1">
    <citation type="submission" date="2016-10" db="EMBL/GenBank/DDBJ databases">
        <title>The genome sequence of Colletotrichum fioriniae PJ7.</title>
        <authorList>
            <person name="Baroncelli R."/>
        </authorList>
    </citation>
    <scope>NUCLEOTIDE SEQUENCE [LARGE SCALE GENOMIC DNA]</scope>
    <source>
        <strain evidence="4 5">IMI 384185</strain>
    </source>
</reference>
<dbReference type="EMBL" id="MOPA01000010">
    <property type="protein sequence ID" value="KAK1529684.1"/>
    <property type="molecule type" value="Genomic_DNA"/>
</dbReference>
<feature type="domain" description="BD-FAE-like" evidence="3">
    <location>
        <begin position="119"/>
        <end position="242"/>
    </location>
</feature>
<dbReference type="PANTHER" id="PTHR48081">
    <property type="entry name" value="AB HYDROLASE SUPERFAMILY PROTEIN C4A8.06C"/>
    <property type="match status" value="1"/>
</dbReference>
<dbReference type="SUPFAM" id="SSF53474">
    <property type="entry name" value="alpha/beta-Hydrolases"/>
    <property type="match status" value="1"/>
</dbReference>
<protein>
    <recommendedName>
        <fullName evidence="6">Alpha/beta-hydrolase</fullName>
    </recommendedName>
</protein>
<dbReference type="Proteomes" id="UP001241169">
    <property type="component" value="Unassembled WGS sequence"/>
</dbReference>
<dbReference type="InterPro" id="IPR049492">
    <property type="entry name" value="BD-FAE-like_dom"/>
</dbReference>
<proteinExistence type="predicted"/>
<evidence type="ECO:0000256" key="1">
    <source>
        <dbReference type="ARBA" id="ARBA00022801"/>
    </source>
</evidence>
<dbReference type="GeneID" id="85380153"/>
<organism evidence="4 5">
    <name type="scientific">Colletotrichum paranaense</name>
    <dbReference type="NCBI Taxonomy" id="1914294"/>
    <lineage>
        <taxon>Eukaryota</taxon>
        <taxon>Fungi</taxon>
        <taxon>Dikarya</taxon>
        <taxon>Ascomycota</taxon>
        <taxon>Pezizomycotina</taxon>
        <taxon>Sordariomycetes</taxon>
        <taxon>Hypocreomycetidae</taxon>
        <taxon>Glomerellales</taxon>
        <taxon>Glomerellaceae</taxon>
        <taxon>Colletotrichum</taxon>
        <taxon>Colletotrichum acutatum species complex</taxon>
    </lineage>
</organism>
<evidence type="ECO:0008006" key="6">
    <source>
        <dbReference type="Google" id="ProtNLM"/>
    </source>
</evidence>
<dbReference type="InterPro" id="IPR050300">
    <property type="entry name" value="GDXG_lipolytic_enzyme"/>
</dbReference>
<dbReference type="InterPro" id="IPR001375">
    <property type="entry name" value="Peptidase_S9_cat"/>
</dbReference>
<comment type="caution">
    <text evidence="4">The sequence shown here is derived from an EMBL/GenBank/DDBJ whole genome shotgun (WGS) entry which is preliminary data.</text>
</comment>
<evidence type="ECO:0000313" key="5">
    <source>
        <dbReference type="Proteomes" id="UP001241169"/>
    </source>
</evidence>
<evidence type="ECO:0000259" key="2">
    <source>
        <dbReference type="Pfam" id="PF00326"/>
    </source>
</evidence>
<evidence type="ECO:0000259" key="3">
    <source>
        <dbReference type="Pfam" id="PF20434"/>
    </source>
</evidence>
<feature type="domain" description="Peptidase S9 prolyl oligopeptidase catalytic" evidence="2">
    <location>
        <begin position="326"/>
        <end position="398"/>
    </location>
</feature>
<keyword evidence="1" id="KW-0378">Hydrolase</keyword>
<gene>
    <name evidence="4" type="ORF">CPAR01_11996</name>
</gene>
<name>A0ABQ9S8Q8_9PEZI</name>
<sequence length="422" mass="45735">MGVANVHVATRSPPPGSPARWEILASLVGRVSSLLPIVKLSRLSPATSLPRTFFDCTFCVSLIITAAVTAAVIPEVTATKTKPPYQPRTRQTNNFFVMASPASFRAVYKTIGSQEIDVDVYAPPLGETNKAKCPVVVCLVINIHGGAFHLGSSKMINKDQVADCLSRGWIVIAPNHRLCPQVTLLDGPMRDCRDLLGWVYDGGLQKALDANADGSYAVDTDHVFAFGTSSGGTLSLALGFGVDRPVAGIYDMYGPSNFTHAFWEKPLPHVAAKLPKGLTQEFLNKVFDEDPVPILGGVSLEGQAPGPPNFDDPRQAFAMTQIATGNVMNTIVPDKNWDAVDPIRNITPSFPPTFIVHGQADTMVPLELSQDLIEVLKEKGVKSELREIPGEEHTFAAKMKVGSQTWNLQREGFDFLESLVKK</sequence>
<dbReference type="Pfam" id="PF20434">
    <property type="entry name" value="BD-FAE"/>
    <property type="match status" value="1"/>
</dbReference>
<dbReference type="InterPro" id="IPR029058">
    <property type="entry name" value="AB_hydrolase_fold"/>
</dbReference>
<evidence type="ECO:0000313" key="4">
    <source>
        <dbReference type="EMBL" id="KAK1529684.1"/>
    </source>
</evidence>